<comment type="similarity">
    <text evidence="2">Belongs to the glycosyltransferase 31 family.</text>
</comment>
<protein>
    <recommendedName>
        <fullName evidence="13">Hexosyltransferase</fullName>
    </recommendedName>
</protein>
<feature type="compositionally biased region" description="Basic residues" evidence="10">
    <location>
        <begin position="332"/>
        <end position="351"/>
    </location>
</feature>
<sequence length="531" mass="56931">MLPRNLELWFPFTLEQQSREGPGSGRALMGPLMSNTTPGSPLTRFPPQMAFPCRRSLNPKTLALLLVGVSLLALHTWFLQASRPQEETWDGSTEAQRSARSTGAPCVANDSVRATADFERLPARIQDFLRYRHCRHFPLLWDAPAKCAGPRGAFLLLAVKSSPANYERRELIRRTWGQERSYGGQQVRRLFLLGTAAPGDADAERAGAAGGAGGAGGARAPRRAAVGLRRHLPQPHAQARAPARLAGGALPARALPAQLRRRRVRAHRQRAALPAGAAARPTPLRGAAHGRLGAHPRQQEQVLRAPAAVPGEGLPGVLQRRRLPPVQPHGRAPARRRPPHPALPHRRRLHGHVSGAQRPGAQQPRGHPALRRAAARRPAVLLRPLPVPRAAARAPLRALRDAAHVEGPARPGAALCPGPQDLLRPAGRRGGLRGASASTRHGRPPCPRASSLPWMPSLPPAQPPTLCTHLGRDGEVLGPGPISTISDCVALGGPQSPRYFLSSSSDPNVRLGRKPAGRDVFSLQAQLQGPL</sequence>
<accession>A0A8C0P511</accession>
<evidence type="ECO:0000256" key="5">
    <source>
        <dbReference type="ARBA" id="ARBA00022692"/>
    </source>
</evidence>
<keyword evidence="5" id="KW-0812">Transmembrane</keyword>
<keyword evidence="3" id="KW-0328">Glycosyltransferase</keyword>
<name>A0A8C0P511_CANLF</name>
<evidence type="ECO:0000256" key="6">
    <source>
        <dbReference type="ARBA" id="ARBA00022968"/>
    </source>
</evidence>
<organism evidence="11 12">
    <name type="scientific">Canis lupus familiaris</name>
    <name type="common">Dog</name>
    <name type="synonym">Canis familiaris</name>
    <dbReference type="NCBI Taxonomy" id="9615"/>
    <lineage>
        <taxon>Eukaryota</taxon>
        <taxon>Metazoa</taxon>
        <taxon>Chordata</taxon>
        <taxon>Craniata</taxon>
        <taxon>Vertebrata</taxon>
        <taxon>Euteleostomi</taxon>
        <taxon>Mammalia</taxon>
        <taxon>Eutheria</taxon>
        <taxon>Laurasiatheria</taxon>
        <taxon>Carnivora</taxon>
        <taxon>Caniformia</taxon>
        <taxon>Canidae</taxon>
        <taxon>Canis</taxon>
    </lineage>
</organism>
<keyword evidence="8" id="KW-0333">Golgi apparatus</keyword>
<dbReference type="Ensembl" id="ENSCAFT00030038181.1">
    <property type="protein sequence ID" value="ENSCAFP00030033309.1"/>
    <property type="gene ID" value="ENSCAFG00030020829.1"/>
</dbReference>
<dbReference type="PANTHER" id="PTHR11214:SF382">
    <property type="entry name" value="ACETYLGALACTOSAMINYL-O-GLYCOSYL-GLYCOPROTEIN BETA-1,3-N-ACETYLGLUCOSAMINYLTRANSFERASE"/>
    <property type="match status" value="1"/>
</dbReference>
<proteinExistence type="inferred from homology"/>
<evidence type="ECO:0000256" key="1">
    <source>
        <dbReference type="ARBA" id="ARBA00004323"/>
    </source>
</evidence>
<dbReference type="PANTHER" id="PTHR11214">
    <property type="entry name" value="BETA-1,3-N-ACETYLGLUCOSAMINYLTRANSFERASE"/>
    <property type="match status" value="1"/>
</dbReference>
<keyword evidence="7" id="KW-1133">Transmembrane helix</keyword>
<reference evidence="11" key="1">
    <citation type="submission" date="2019-03" db="EMBL/GenBank/DDBJ databases">
        <authorList>
            <person name="Warren W.C."/>
            <person name="Johnson G.S."/>
        </authorList>
    </citation>
    <scope>NUCLEOTIDE SEQUENCE [LARGE SCALE GENOMIC DNA]</scope>
    <source>
        <strain evidence="11">Basenji</strain>
    </source>
</reference>
<evidence type="ECO:0000256" key="7">
    <source>
        <dbReference type="ARBA" id="ARBA00022989"/>
    </source>
</evidence>
<evidence type="ECO:0000256" key="9">
    <source>
        <dbReference type="ARBA" id="ARBA00023136"/>
    </source>
</evidence>
<feature type="region of interest" description="Disordered" evidence="10">
    <location>
        <begin position="310"/>
        <end position="372"/>
    </location>
</feature>
<dbReference type="GO" id="GO:0016758">
    <property type="term" value="F:hexosyltransferase activity"/>
    <property type="evidence" value="ECO:0007669"/>
    <property type="project" value="InterPro"/>
</dbReference>
<dbReference type="GO" id="GO:0000139">
    <property type="term" value="C:Golgi membrane"/>
    <property type="evidence" value="ECO:0007669"/>
    <property type="project" value="UniProtKB-SubCell"/>
</dbReference>
<keyword evidence="6" id="KW-0735">Signal-anchor</keyword>
<evidence type="ECO:0000256" key="3">
    <source>
        <dbReference type="ARBA" id="ARBA00022676"/>
    </source>
</evidence>
<evidence type="ECO:0000313" key="12">
    <source>
        <dbReference type="Proteomes" id="UP000694429"/>
    </source>
</evidence>
<evidence type="ECO:0000256" key="8">
    <source>
        <dbReference type="ARBA" id="ARBA00023034"/>
    </source>
</evidence>
<reference evidence="11" key="2">
    <citation type="submission" date="2025-08" db="UniProtKB">
        <authorList>
            <consortium name="Ensembl"/>
        </authorList>
    </citation>
    <scope>IDENTIFICATION</scope>
</reference>
<feature type="region of interest" description="Disordered" evidence="10">
    <location>
        <begin position="408"/>
        <end position="460"/>
    </location>
</feature>
<evidence type="ECO:0008006" key="13">
    <source>
        <dbReference type="Google" id="ProtNLM"/>
    </source>
</evidence>
<feature type="region of interest" description="Disordered" evidence="10">
    <location>
        <begin position="262"/>
        <end position="298"/>
    </location>
</feature>
<dbReference type="AlphaFoldDB" id="A0A8C0P511"/>
<keyword evidence="4" id="KW-0808">Transferase</keyword>
<evidence type="ECO:0000256" key="10">
    <source>
        <dbReference type="SAM" id="MobiDB-lite"/>
    </source>
</evidence>
<keyword evidence="9" id="KW-0472">Membrane</keyword>
<evidence type="ECO:0000313" key="11">
    <source>
        <dbReference type="Ensembl" id="ENSCAFP00030033309.1"/>
    </source>
</evidence>
<dbReference type="InterPro" id="IPR002659">
    <property type="entry name" value="Glyco_trans_31"/>
</dbReference>
<evidence type="ECO:0000256" key="4">
    <source>
        <dbReference type="ARBA" id="ARBA00022679"/>
    </source>
</evidence>
<dbReference type="Proteomes" id="UP000694429">
    <property type="component" value="Chromosome 21"/>
</dbReference>
<feature type="compositionally biased region" description="Low complexity" evidence="10">
    <location>
        <begin position="271"/>
        <end position="287"/>
    </location>
</feature>
<comment type="subcellular location">
    <subcellularLocation>
        <location evidence="1">Golgi apparatus membrane</location>
        <topology evidence="1">Single-pass type II membrane protein</topology>
    </subcellularLocation>
</comment>
<evidence type="ECO:0000256" key="2">
    <source>
        <dbReference type="ARBA" id="ARBA00008661"/>
    </source>
</evidence>